<proteinExistence type="predicted"/>
<name>A0A6J3J5F6_SAPAP</name>
<reference evidence="2" key="1">
    <citation type="submission" date="2025-08" db="UniProtKB">
        <authorList>
            <consortium name="RefSeq"/>
        </authorList>
    </citation>
    <scope>IDENTIFICATION</scope>
    <source>
        <tissue evidence="2">Blood</tissue>
    </source>
</reference>
<evidence type="ECO:0000313" key="1">
    <source>
        <dbReference type="Proteomes" id="UP000504640"/>
    </source>
</evidence>
<dbReference type="AlphaFoldDB" id="A0A6J3J5F6"/>
<accession>A0A6J3J5F6</accession>
<evidence type="ECO:0000313" key="2">
    <source>
        <dbReference type="RefSeq" id="XP_032149793.1"/>
    </source>
</evidence>
<dbReference type="Proteomes" id="UP000504640">
    <property type="component" value="Unplaced"/>
</dbReference>
<dbReference type="GeneID" id="116561859"/>
<dbReference type="RefSeq" id="XP_032149793.1">
    <property type="nucleotide sequence ID" value="XM_032293902.1"/>
</dbReference>
<keyword evidence="1" id="KW-1185">Reference proteome</keyword>
<gene>
    <name evidence="2" type="primary">LOC116561859</name>
</gene>
<sequence length="166" mass="17619">MWELLVCDMRVGQLLRVQRGAAQRGGHAPRPRLPTHPNWLNLRVAEGEKGGKRGLGNGLTQKQGLPGDLVMEMSSRWPLDATVALHGGPGAAPMNKPVSEAEPTAGESRKTCALGAEGRSPLGSLAATEGAPRHWPGVLTVAVHSGRTNPPLEDNRLIRLLPEDAS</sequence>
<organism evidence="1 2">
    <name type="scientific">Sapajus apella</name>
    <name type="common">Brown-capped capuchin</name>
    <name type="synonym">Cebus apella</name>
    <dbReference type="NCBI Taxonomy" id="9515"/>
    <lineage>
        <taxon>Eukaryota</taxon>
        <taxon>Metazoa</taxon>
        <taxon>Chordata</taxon>
        <taxon>Craniata</taxon>
        <taxon>Vertebrata</taxon>
        <taxon>Euteleostomi</taxon>
        <taxon>Mammalia</taxon>
        <taxon>Eutheria</taxon>
        <taxon>Euarchontoglires</taxon>
        <taxon>Primates</taxon>
        <taxon>Haplorrhini</taxon>
        <taxon>Platyrrhini</taxon>
        <taxon>Cebidae</taxon>
        <taxon>Cebinae</taxon>
        <taxon>Sapajus</taxon>
    </lineage>
</organism>
<protein>
    <submittedName>
        <fullName evidence="2">Uncharacterized protein LOC116561859</fullName>
    </submittedName>
</protein>